<gene>
    <name evidence="2" type="ORF">G3T37_00060</name>
</gene>
<organism evidence="2 3">
    <name type="scientific">Galbitalea soli</name>
    <dbReference type="NCBI Taxonomy" id="1268042"/>
    <lineage>
        <taxon>Bacteria</taxon>
        <taxon>Bacillati</taxon>
        <taxon>Actinomycetota</taxon>
        <taxon>Actinomycetes</taxon>
        <taxon>Micrococcales</taxon>
        <taxon>Microbacteriaceae</taxon>
        <taxon>Galbitalea</taxon>
    </lineage>
</organism>
<dbReference type="AlphaFoldDB" id="A0A7C9PKD3"/>
<protein>
    <submittedName>
        <fullName evidence="2">Uncharacterized protein</fullName>
    </submittedName>
</protein>
<dbReference type="Proteomes" id="UP000479756">
    <property type="component" value="Unassembled WGS sequence"/>
</dbReference>
<keyword evidence="1" id="KW-0472">Membrane</keyword>
<keyword evidence="3" id="KW-1185">Reference proteome</keyword>
<comment type="caution">
    <text evidence="2">The sequence shown here is derived from an EMBL/GenBank/DDBJ whole genome shotgun (WGS) entry which is preliminary data.</text>
</comment>
<accession>A0A7C9PKD3</accession>
<sequence length="62" mass="6944">MRKFIFNGEIISLLFSGISAVRSTRKGPRDWRTAMLWLSWAATLAAAIGTVVYEARDKQLGD</sequence>
<evidence type="ECO:0000313" key="2">
    <source>
        <dbReference type="EMBL" id="NEM89745.1"/>
    </source>
</evidence>
<feature type="transmembrane region" description="Helical" evidence="1">
    <location>
        <begin position="33"/>
        <end position="53"/>
    </location>
</feature>
<evidence type="ECO:0000256" key="1">
    <source>
        <dbReference type="SAM" id="Phobius"/>
    </source>
</evidence>
<proteinExistence type="predicted"/>
<evidence type="ECO:0000313" key="3">
    <source>
        <dbReference type="Proteomes" id="UP000479756"/>
    </source>
</evidence>
<reference evidence="2 3" key="1">
    <citation type="journal article" date="2014" name="Int. J. Syst. Evol. Microbiol.">
        <title>Description of Galbitalea soli gen. nov., sp. nov., and Frondihabitans sucicola sp. nov.</title>
        <authorList>
            <person name="Kim S.J."/>
            <person name="Lim J.M."/>
            <person name="Ahn J.H."/>
            <person name="Weon H.Y."/>
            <person name="Hamada M."/>
            <person name="Suzuki K."/>
            <person name="Ahn T.Y."/>
            <person name="Kwon S.W."/>
        </authorList>
    </citation>
    <scope>NUCLEOTIDE SEQUENCE [LARGE SCALE GENOMIC DNA]</scope>
    <source>
        <strain evidence="2 3">NBRC 108727</strain>
    </source>
</reference>
<dbReference type="EMBL" id="JAAGWZ010000001">
    <property type="protein sequence ID" value="NEM89745.1"/>
    <property type="molecule type" value="Genomic_DNA"/>
</dbReference>
<name>A0A7C9PKD3_9MICO</name>
<keyword evidence="1" id="KW-0812">Transmembrane</keyword>
<keyword evidence="1" id="KW-1133">Transmembrane helix</keyword>
<dbReference type="RefSeq" id="WP_163471291.1">
    <property type="nucleotide sequence ID" value="NZ_JAAGWZ010000001.1"/>
</dbReference>